<dbReference type="AlphaFoldDB" id="A0ABC8LL38"/>
<feature type="compositionally biased region" description="Low complexity" evidence="1">
    <location>
        <begin position="26"/>
        <end position="36"/>
    </location>
</feature>
<name>A0ABC8LL38_ERUVS</name>
<keyword evidence="3" id="KW-1185">Reference proteome</keyword>
<reference evidence="2 3" key="1">
    <citation type="submission" date="2022-03" db="EMBL/GenBank/DDBJ databases">
        <authorList>
            <person name="Macdonald S."/>
            <person name="Ahmed S."/>
            <person name="Newling K."/>
        </authorList>
    </citation>
    <scope>NUCLEOTIDE SEQUENCE [LARGE SCALE GENOMIC DNA]</scope>
</reference>
<evidence type="ECO:0000313" key="2">
    <source>
        <dbReference type="EMBL" id="CAH8384271.1"/>
    </source>
</evidence>
<evidence type="ECO:0000256" key="1">
    <source>
        <dbReference type="SAM" id="MobiDB-lite"/>
    </source>
</evidence>
<comment type="caution">
    <text evidence="2">The sequence shown here is derived from an EMBL/GenBank/DDBJ whole genome shotgun (WGS) entry which is preliminary data.</text>
</comment>
<accession>A0ABC8LL38</accession>
<evidence type="ECO:0000313" key="3">
    <source>
        <dbReference type="Proteomes" id="UP001642260"/>
    </source>
</evidence>
<dbReference type="PANTHER" id="PTHR13430">
    <property type="match status" value="1"/>
</dbReference>
<sequence>MRPGTAPVTIPSSARLDRNPLPPFFSPRSTRRSPTSQDSLPGIAFYKSSRSGDSPSGFMNQYPGLKYCLPCSLDFLSSSGSPRFGFSRSPSRLSSQDDLDDPDCSCPFDFDVDKSELQYREKVTGCSGWSSSSNAEDSTAITARLKHMASMSGVQGEGSVSGIESEFSMALSTSDAIEELRKYKQLKDLLLCKSKSVGEATPVH</sequence>
<organism evidence="2 3">
    <name type="scientific">Eruca vesicaria subsp. sativa</name>
    <name type="common">Garden rocket</name>
    <name type="synonym">Eruca sativa</name>
    <dbReference type="NCBI Taxonomy" id="29727"/>
    <lineage>
        <taxon>Eukaryota</taxon>
        <taxon>Viridiplantae</taxon>
        <taxon>Streptophyta</taxon>
        <taxon>Embryophyta</taxon>
        <taxon>Tracheophyta</taxon>
        <taxon>Spermatophyta</taxon>
        <taxon>Magnoliopsida</taxon>
        <taxon>eudicotyledons</taxon>
        <taxon>Gunneridae</taxon>
        <taxon>Pentapetalae</taxon>
        <taxon>rosids</taxon>
        <taxon>malvids</taxon>
        <taxon>Brassicales</taxon>
        <taxon>Brassicaceae</taxon>
        <taxon>Brassiceae</taxon>
        <taxon>Eruca</taxon>
    </lineage>
</organism>
<dbReference type="PANTHER" id="PTHR13430:SF4">
    <property type="entry name" value="AUTOPHAGY-RELATED PROTEIN 13"/>
    <property type="match status" value="1"/>
</dbReference>
<protein>
    <submittedName>
        <fullName evidence="2">Uncharacterized protein</fullName>
    </submittedName>
</protein>
<dbReference type="InterPro" id="IPR040182">
    <property type="entry name" value="ATG13"/>
</dbReference>
<dbReference type="Proteomes" id="UP001642260">
    <property type="component" value="Unassembled WGS sequence"/>
</dbReference>
<dbReference type="EMBL" id="CAKOAT010608488">
    <property type="protein sequence ID" value="CAH8384271.1"/>
    <property type="molecule type" value="Genomic_DNA"/>
</dbReference>
<feature type="region of interest" description="Disordered" evidence="1">
    <location>
        <begin position="1"/>
        <end position="57"/>
    </location>
</feature>
<gene>
    <name evidence="2" type="ORF">ERUC_LOCUS36754</name>
</gene>
<proteinExistence type="predicted"/>
<feature type="compositionally biased region" description="Polar residues" evidence="1">
    <location>
        <begin position="48"/>
        <end position="57"/>
    </location>
</feature>